<organism evidence="5 6">
    <name type="scientific">Cucurbita moschata</name>
    <name type="common">Winter crookneck squash</name>
    <name type="synonym">Cucurbita pepo var. moschata</name>
    <dbReference type="NCBI Taxonomy" id="3662"/>
    <lineage>
        <taxon>Eukaryota</taxon>
        <taxon>Viridiplantae</taxon>
        <taxon>Streptophyta</taxon>
        <taxon>Embryophyta</taxon>
        <taxon>Tracheophyta</taxon>
        <taxon>Spermatophyta</taxon>
        <taxon>Magnoliopsida</taxon>
        <taxon>eudicotyledons</taxon>
        <taxon>Gunneridae</taxon>
        <taxon>Pentapetalae</taxon>
        <taxon>rosids</taxon>
        <taxon>fabids</taxon>
        <taxon>Cucurbitales</taxon>
        <taxon>Cucurbitaceae</taxon>
        <taxon>Cucurbiteae</taxon>
        <taxon>Cucurbita</taxon>
    </lineage>
</organism>
<evidence type="ECO:0000313" key="5">
    <source>
        <dbReference type="Proteomes" id="UP000504609"/>
    </source>
</evidence>
<dbReference type="GeneID" id="111446300"/>
<name>A0A6J1FJH5_CUCMO</name>
<dbReference type="GO" id="GO:0005085">
    <property type="term" value="F:guanyl-nucleotide exchange factor activity"/>
    <property type="evidence" value="ECO:0007669"/>
    <property type="project" value="UniProtKB-UniRule"/>
</dbReference>
<dbReference type="FunFam" id="1.20.58.2010:FF:000001">
    <property type="entry name" value="Rop guanine nucleotide exchange factor 14"/>
    <property type="match status" value="1"/>
</dbReference>
<evidence type="ECO:0000313" key="6">
    <source>
        <dbReference type="RefSeq" id="XP_022940821.1"/>
    </source>
</evidence>
<keyword evidence="1 2" id="KW-0344">Guanine-nucleotide releasing factor</keyword>
<proteinExistence type="predicted"/>
<dbReference type="KEGG" id="cmos:111446300"/>
<feature type="region of interest" description="Disordered" evidence="3">
    <location>
        <begin position="47"/>
        <end position="74"/>
    </location>
</feature>
<dbReference type="PANTHER" id="PTHR33101">
    <property type="entry name" value="ROP GUANINE NUCLEOTIDE EXCHANGE FACTOR 1"/>
    <property type="match status" value="1"/>
</dbReference>
<accession>A0A6J1FJH5</accession>
<sequence length="576" mass="64879">MMSMRRTLACCTRDRGISLDMDEQERIVTFNGLESCVLNNQAYENESRSSRADECTTDSLEDHDSSCSSSKDACGSSSSKWLAMHRDEQDLDEWELPESPQHFYMKEKPDYTVQVSDVEAMKEKFTKLLLGEDVTGGQKGLSSALSLSNAITNLAASVFGELWKLEPLPEEKKSKWKREMDWLLSPTHYMVELVPAKQNGTSGRVMEIMTPKVRGDVHMNLPALQKLDSMLIGTLDSMVKTEFWYTEVGSRAEGKSKSMGQSTRWWLPIPQVPSIGLSENERKKLLYHGRVVHQVFKAAKSINESVLREMPVPTVIREAVRASGKATLSEELYKILTSESGPAENMLNQLHLKSDHGALEAINRLEAAIFSLKEKYTEQNGNKSPVRTAWPFVKDPMAEKDKLKLLSDRAELLLQLLKSKYPNHPQTFLDVSKIQDGKDVGHLILEAYSRVLGNLAYSILTRIVDVLQEDALCNPNSPTPTCCFPGMNLSNFRNDQMATLHAWQPLIDRRNSPNMAFSARKVKRNSPTATPSRNRAGRIGKEVCSIVFLLETSKHRLLKQIGSCILLLYMKPPNIQ</sequence>
<dbReference type="PANTHER" id="PTHR33101:SF2">
    <property type="entry name" value="ROP GUANINE NUCLEOTIDE EXCHANGE FACTOR 14"/>
    <property type="match status" value="1"/>
</dbReference>
<dbReference type="InterPro" id="IPR005512">
    <property type="entry name" value="PRONE_dom"/>
</dbReference>
<dbReference type="Pfam" id="PF03759">
    <property type="entry name" value="PRONE"/>
    <property type="match status" value="1"/>
</dbReference>
<dbReference type="AlphaFoldDB" id="A0A6J1FJH5"/>
<gene>
    <name evidence="6" type="primary">LOC111446300</name>
</gene>
<feature type="compositionally biased region" description="Basic and acidic residues" evidence="3">
    <location>
        <begin position="47"/>
        <end position="65"/>
    </location>
</feature>
<dbReference type="InterPro" id="IPR038937">
    <property type="entry name" value="RopGEF"/>
</dbReference>
<evidence type="ECO:0000256" key="2">
    <source>
        <dbReference type="PROSITE-ProRule" id="PRU00663"/>
    </source>
</evidence>
<dbReference type="PROSITE" id="PS51334">
    <property type="entry name" value="PRONE"/>
    <property type="match status" value="1"/>
</dbReference>
<evidence type="ECO:0000259" key="4">
    <source>
        <dbReference type="PROSITE" id="PS51334"/>
    </source>
</evidence>
<reference evidence="6" key="1">
    <citation type="submission" date="2025-08" db="UniProtKB">
        <authorList>
            <consortium name="RefSeq"/>
        </authorList>
    </citation>
    <scope>IDENTIFICATION</scope>
    <source>
        <tissue evidence="6">Young leaves</tissue>
    </source>
</reference>
<dbReference type="FunFam" id="1.20.58.2010:FF:000003">
    <property type="entry name" value="Rop guanine nucleotide exchange factor 14"/>
    <property type="match status" value="1"/>
</dbReference>
<dbReference type="RefSeq" id="XP_022940821.1">
    <property type="nucleotide sequence ID" value="XM_023085053.1"/>
</dbReference>
<protein>
    <submittedName>
        <fullName evidence="6">LOW QUALITY PROTEIN: rop guanine nucleotide exchange factor 14-like</fullName>
    </submittedName>
</protein>
<evidence type="ECO:0000256" key="1">
    <source>
        <dbReference type="ARBA" id="ARBA00022658"/>
    </source>
</evidence>
<evidence type="ECO:0000256" key="3">
    <source>
        <dbReference type="SAM" id="MobiDB-lite"/>
    </source>
</evidence>
<feature type="domain" description="PRONE" evidence="4">
    <location>
        <begin position="108"/>
        <end position="480"/>
    </location>
</feature>
<keyword evidence="5" id="KW-1185">Reference proteome</keyword>
<dbReference type="Proteomes" id="UP000504609">
    <property type="component" value="Unplaced"/>
</dbReference>
<dbReference type="Gene3D" id="1.20.58.2010">
    <property type="entry name" value="PRONE domain, subdomain 1"/>
    <property type="match status" value="2"/>
</dbReference>